<protein>
    <recommendedName>
        <fullName evidence="4">DUF456 domain-containing protein</fullName>
    </recommendedName>
</protein>
<evidence type="ECO:0000313" key="3">
    <source>
        <dbReference type="Proteomes" id="UP000177925"/>
    </source>
</evidence>
<feature type="transmembrane region" description="Helical" evidence="1">
    <location>
        <begin position="86"/>
        <end position="111"/>
    </location>
</feature>
<sequence length="161" mass="16075">MTLTVLLWVLAVVLVLAGLAGMVLPALPGAPLLFAGLLAAAWAEDFAYVGTKTLIALGVMATLSYALDFAATALGARRFGASSRAIAGAALGTVVGLFFGLPGLVLGPFLGAMAGELTARRDLQAAAGAGVGAFLGLLLATAGKLALGFAMLGLFLLVRFL</sequence>
<dbReference type="PANTHER" id="PTHR39165:SF1">
    <property type="entry name" value="DUF456 DOMAIN-CONTAINING PROTEIN"/>
    <property type="match status" value="1"/>
</dbReference>
<keyword evidence="1" id="KW-0472">Membrane</keyword>
<dbReference type="AlphaFoldDB" id="A0A1F6TI53"/>
<comment type="caution">
    <text evidence="2">The sequence shown here is derived from an EMBL/GenBank/DDBJ whole genome shotgun (WGS) entry which is preliminary data.</text>
</comment>
<accession>A0A1F6TI53</accession>
<gene>
    <name evidence="2" type="ORF">A2150_05920</name>
</gene>
<feature type="transmembrane region" description="Helical" evidence="1">
    <location>
        <begin position="55"/>
        <end position="74"/>
    </location>
</feature>
<name>A0A1F6TI53_9PROT</name>
<dbReference type="PANTHER" id="PTHR39165">
    <property type="entry name" value="IG HYPOTHETICAL 17883"/>
    <property type="match status" value="1"/>
</dbReference>
<feature type="transmembrane region" description="Helical" evidence="1">
    <location>
        <begin position="131"/>
        <end position="158"/>
    </location>
</feature>
<evidence type="ECO:0000256" key="1">
    <source>
        <dbReference type="SAM" id="Phobius"/>
    </source>
</evidence>
<dbReference type="InterPro" id="IPR007403">
    <property type="entry name" value="DUF456"/>
</dbReference>
<dbReference type="EMBL" id="MFSS01000011">
    <property type="protein sequence ID" value="OGI44820.1"/>
    <property type="molecule type" value="Genomic_DNA"/>
</dbReference>
<reference evidence="2 3" key="1">
    <citation type="journal article" date="2016" name="Nat. Commun.">
        <title>Thousands of microbial genomes shed light on interconnected biogeochemical processes in an aquifer system.</title>
        <authorList>
            <person name="Anantharaman K."/>
            <person name="Brown C.T."/>
            <person name="Hug L.A."/>
            <person name="Sharon I."/>
            <person name="Castelle C.J."/>
            <person name="Probst A.J."/>
            <person name="Thomas B.C."/>
            <person name="Singh A."/>
            <person name="Wilkins M.J."/>
            <person name="Karaoz U."/>
            <person name="Brodie E.L."/>
            <person name="Williams K.H."/>
            <person name="Hubbard S.S."/>
            <person name="Banfield J.F."/>
        </authorList>
    </citation>
    <scope>NUCLEOTIDE SEQUENCE [LARGE SCALE GENOMIC DNA]</scope>
</reference>
<keyword evidence="1" id="KW-1133">Transmembrane helix</keyword>
<organism evidence="2 3">
    <name type="scientific">Candidatus Muproteobacteria bacterium RBG_16_64_11</name>
    <dbReference type="NCBI Taxonomy" id="1817758"/>
    <lineage>
        <taxon>Bacteria</taxon>
        <taxon>Pseudomonadati</taxon>
        <taxon>Pseudomonadota</taxon>
        <taxon>Candidatus Muproteobacteria</taxon>
    </lineage>
</organism>
<keyword evidence="1" id="KW-0812">Transmembrane</keyword>
<evidence type="ECO:0000313" key="2">
    <source>
        <dbReference type="EMBL" id="OGI44820.1"/>
    </source>
</evidence>
<evidence type="ECO:0008006" key="4">
    <source>
        <dbReference type="Google" id="ProtNLM"/>
    </source>
</evidence>
<proteinExistence type="predicted"/>
<dbReference type="Pfam" id="PF04306">
    <property type="entry name" value="DUF456"/>
    <property type="match status" value="1"/>
</dbReference>
<dbReference type="Proteomes" id="UP000177925">
    <property type="component" value="Unassembled WGS sequence"/>
</dbReference>